<name>A0A182W4C4_9DIPT</name>
<dbReference type="VEuPathDB" id="VectorBase:AMIN005187"/>
<accession>A0A182W4C4</accession>
<protein>
    <submittedName>
        <fullName evidence="1">Uncharacterized protein</fullName>
    </submittedName>
</protein>
<proteinExistence type="predicted"/>
<reference evidence="2" key="1">
    <citation type="submission" date="2013-03" db="EMBL/GenBank/DDBJ databases">
        <title>The Genome Sequence of Anopheles minimus MINIMUS1.</title>
        <authorList>
            <consortium name="The Broad Institute Genomics Platform"/>
            <person name="Neafsey D.E."/>
            <person name="Walton C."/>
            <person name="Walker B."/>
            <person name="Young S.K."/>
            <person name="Zeng Q."/>
            <person name="Gargeya S."/>
            <person name="Fitzgerald M."/>
            <person name="Haas B."/>
            <person name="Abouelleil A."/>
            <person name="Allen A.W."/>
            <person name="Alvarado L."/>
            <person name="Arachchi H.M."/>
            <person name="Berlin A.M."/>
            <person name="Chapman S.B."/>
            <person name="Gainer-Dewar J."/>
            <person name="Goldberg J."/>
            <person name="Griggs A."/>
            <person name="Gujja S."/>
            <person name="Hansen M."/>
            <person name="Howarth C."/>
            <person name="Imamovic A."/>
            <person name="Ireland A."/>
            <person name="Larimer J."/>
            <person name="McCowan C."/>
            <person name="Murphy C."/>
            <person name="Pearson M."/>
            <person name="Poon T.W."/>
            <person name="Priest M."/>
            <person name="Roberts A."/>
            <person name="Saif S."/>
            <person name="Shea T."/>
            <person name="Sisk P."/>
            <person name="Sykes S."/>
            <person name="Wortman J."/>
            <person name="Nusbaum C."/>
            <person name="Birren B."/>
        </authorList>
    </citation>
    <scope>NUCLEOTIDE SEQUENCE [LARGE SCALE GENOMIC DNA]</scope>
    <source>
        <strain evidence="2">MINIMUS1</strain>
    </source>
</reference>
<sequence length="64" mass="7005">MAVEDPVIALMLDNIDKYTTLNPPVGFVPESQNQYGTSVGLRMCVGLLRVLDKLVQIRVPMTSG</sequence>
<dbReference type="EnsemblMetazoa" id="AMIN005187-RA">
    <property type="protein sequence ID" value="AMIN005187-PA"/>
    <property type="gene ID" value="AMIN005187"/>
</dbReference>
<evidence type="ECO:0000313" key="2">
    <source>
        <dbReference type="Proteomes" id="UP000075920"/>
    </source>
</evidence>
<dbReference type="AlphaFoldDB" id="A0A182W4C4"/>
<reference evidence="1" key="2">
    <citation type="submission" date="2020-05" db="UniProtKB">
        <authorList>
            <consortium name="EnsemblMetazoa"/>
        </authorList>
    </citation>
    <scope>IDENTIFICATION</scope>
    <source>
        <strain evidence="1">MINIMUS1</strain>
    </source>
</reference>
<organism evidence="1 2">
    <name type="scientific">Anopheles minimus</name>
    <dbReference type="NCBI Taxonomy" id="112268"/>
    <lineage>
        <taxon>Eukaryota</taxon>
        <taxon>Metazoa</taxon>
        <taxon>Ecdysozoa</taxon>
        <taxon>Arthropoda</taxon>
        <taxon>Hexapoda</taxon>
        <taxon>Insecta</taxon>
        <taxon>Pterygota</taxon>
        <taxon>Neoptera</taxon>
        <taxon>Endopterygota</taxon>
        <taxon>Diptera</taxon>
        <taxon>Nematocera</taxon>
        <taxon>Culicoidea</taxon>
        <taxon>Culicidae</taxon>
        <taxon>Anophelinae</taxon>
        <taxon>Anopheles</taxon>
    </lineage>
</organism>
<keyword evidence="2" id="KW-1185">Reference proteome</keyword>
<dbReference type="Proteomes" id="UP000075920">
    <property type="component" value="Unassembled WGS sequence"/>
</dbReference>
<evidence type="ECO:0000313" key="1">
    <source>
        <dbReference type="EnsemblMetazoa" id="AMIN005187-PA"/>
    </source>
</evidence>